<dbReference type="EMBL" id="SUMD01000002">
    <property type="protein sequence ID" value="TJZ80357.1"/>
    <property type="molecule type" value="Genomic_DNA"/>
</dbReference>
<evidence type="ECO:0000313" key="2">
    <source>
        <dbReference type="Proteomes" id="UP000305109"/>
    </source>
</evidence>
<evidence type="ECO:0000313" key="1">
    <source>
        <dbReference type="EMBL" id="TJZ80357.1"/>
    </source>
</evidence>
<accession>A0ABY2RPG6</accession>
<comment type="caution">
    <text evidence="1">The sequence shown here is derived from an EMBL/GenBank/DDBJ whole genome shotgun (WGS) entry which is preliminary data.</text>
</comment>
<dbReference type="PANTHER" id="PTHR42877">
    <property type="entry name" value="L-ORNITHINE N(5)-MONOOXYGENASE-RELATED"/>
    <property type="match status" value="1"/>
</dbReference>
<dbReference type="InterPro" id="IPR051209">
    <property type="entry name" value="FAD-bind_Monooxygenase_sf"/>
</dbReference>
<dbReference type="Proteomes" id="UP000305109">
    <property type="component" value="Unassembled WGS sequence"/>
</dbReference>
<dbReference type="SUPFAM" id="SSF51905">
    <property type="entry name" value="FAD/NAD(P)-binding domain"/>
    <property type="match status" value="1"/>
</dbReference>
<reference evidence="1 2" key="1">
    <citation type="submission" date="2019-04" db="EMBL/GenBank/DDBJ databases">
        <title>Rhodococcus oryzae sp. nov., a novel actinomycete isolated from rhizosphere soil of rice (Oryza sativa L.).</title>
        <authorList>
            <person name="Li C."/>
        </authorList>
    </citation>
    <scope>NUCLEOTIDE SEQUENCE [LARGE SCALE GENOMIC DNA]</scope>
    <source>
        <strain evidence="1 2">NEAU-CX67</strain>
    </source>
</reference>
<dbReference type="Pfam" id="PF13738">
    <property type="entry name" value="Pyr_redox_3"/>
    <property type="match status" value="1"/>
</dbReference>
<dbReference type="PRINTS" id="PR00411">
    <property type="entry name" value="PNDRDTASEI"/>
</dbReference>
<dbReference type="InterPro" id="IPR036188">
    <property type="entry name" value="FAD/NAD-bd_sf"/>
</dbReference>
<keyword evidence="2" id="KW-1185">Reference proteome</keyword>
<dbReference type="Gene3D" id="3.50.50.60">
    <property type="entry name" value="FAD/NAD(P)-binding domain"/>
    <property type="match status" value="2"/>
</dbReference>
<organism evidence="1 2">
    <name type="scientific">Rhodococcus oryzae</name>
    <dbReference type="NCBI Taxonomy" id="2571143"/>
    <lineage>
        <taxon>Bacteria</taxon>
        <taxon>Bacillati</taxon>
        <taxon>Actinomycetota</taxon>
        <taxon>Actinomycetes</taxon>
        <taxon>Mycobacteriales</taxon>
        <taxon>Nocardiaceae</taxon>
        <taxon>Rhodococcus</taxon>
    </lineage>
</organism>
<sequence>MVLPTTARTVSEPVLGRRGCCRRGKCVILAVTHIGEGVGPVDQNGQYDAVIVGAGFGGMGAAIQLKRLGLTNLAILEREDDLGGTWHVNRYPGLAVDIASVTYSYSFEPNPYWSRLFAPGAELKRYAEHVADKYDLRRHMRFGAVVEGARWDEDAQRWEVAIEGGELVTAKYLLTATGFLSQPHKPDIPGIDSFEGKVIHTTAWDDTYDLRGTRTAIIGTGATAVQLIPEVARKAAALTVYQRTPIWVLPKVDTPIPGPVQRLFARVPAVQRAARGVSSGILEAVMVSAVLHYRQTKLLNKGAAALSRIFLRAKVRDPELRRQLTPDYDFGCKRPTFSNSYYSTFTKPHVHLETDSIERIEPDGIVTADGRKTEIDTLVLATGFNLWDVNFPAIEVIGREERNLGKWWRDNRFQAYEGVAVPHFPNFLSLASPYSYSGLSYFTTIESQMAHMNRLFGELRRRGADVFEVTEEANAGFLDRMTEKLDDSVFYGGSCQTARSYYFNQHGEAAILRPTSTVNAFREAKSFPLDDYTMRPYAVDAVTTEPASHTR</sequence>
<name>A0ABY2RPG6_9NOCA</name>
<dbReference type="PRINTS" id="PR00368">
    <property type="entry name" value="FADPNR"/>
</dbReference>
<protein>
    <submittedName>
        <fullName evidence="1">NAD(P)/FAD-dependent oxidoreductase</fullName>
    </submittedName>
</protein>
<proteinExistence type="predicted"/>
<gene>
    <name evidence="1" type="ORF">FCG67_05755</name>
</gene>
<dbReference type="PANTHER" id="PTHR42877:SF4">
    <property type="entry name" value="FAD_NAD(P)-BINDING DOMAIN-CONTAINING PROTEIN-RELATED"/>
    <property type="match status" value="1"/>
</dbReference>